<reference evidence="2" key="1">
    <citation type="submission" date="2023-03" db="EMBL/GenBank/DDBJ databases">
        <title>Massive genome expansion in bonnet fungi (Mycena s.s.) driven by repeated elements and novel gene families across ecological guilds.</title>
        <authorList>
            <consortium name="Lawrence Berkeley National Laboratory"/>
            <person name="Harder C.B."/>
            <person name="Miyauchi S."/>
            <person name="Viragh M."/>
            <person name="Kuo A."/>
            <person name="Thoen E."/>
            <person name="Andreopoulos B."/>
            <person name="Lu D."/>
            <person name="Skrede I."/>
            <person name="Drula E."/>
            <person name="Henrissat B."/>
            <person name="Morin E."/>
            <person name="Kohler A."/>
            <person name="Barry K."/>
            <person name="LaButti K."/>
            <person name="Morin E."/>
            <person name="Salamov A."/>
            <person name="Lipzen A."/>
            <person name="Mereny Z."/>
            <person name="Hegedus B."/>
            <person name="Baldrian P."/>
            <person name="Stursova M."/>
            <person name="Weitz H."/>
            <person name="Taylor A."/>
            <person name="Grigoriev I.V."/>
            <person name="Nagy L.G."/>
            <person name="Martin F."/>
            <person name="Kauserud H."/>
        </authorList>
    </citation>
    <scope>NUCLEOTIDE SEQUENCE</scope>
    <source>
        <strain evidence="2">CBHHK188m</strain>
    </source>
</reference>
<evidence type="ECO:0000313" key="2">
    <source>
        <dbReference type="EMBL" id="KAJ7767500.1"/>
    </source>
</evidence>
<feature type="region of interest" description="Disordered" evidence="1">
    <location>
        <begin position="151"/>
        <end position="179"/>
    </location>
</feature>
<comment type="caution">
    <text evidence="2">The sequence shown here is derived from an EMBL/GenBank/DDBJ whole genome shotgun (WGS) entry which is preliminary data.</text>
</comment>
<dbReference type="AlphaFoldDB" id="A0AAD7NN14"/>
<dbReference type="Proteomes" id="UP001215280">
    <property type="component" value="Unassembled WGS sequence"/>
</dbReference>
<evidence type="ECO:0000313" key="3">
    <source>
        <dbReference type="Proteomes" id="UP001215280"/>
    </source>
</evidence>
<dbReference type="EMBL" id="JARJLG010000030">
    <property type="protein sequence ID" value="KAJ7767500.1"/>
    <property type="molecule type" value="Genomic_DNA"/>
</dbReference>
<sequence>MTGPAARAELKTANASAWVAYPFWEPPETPVTARVAKKLAVVSPTNHPDVMAYHRPALSGMAVRAAAGTTLYSVPITQGPVEWMAMLAVGAAGAEGAGERRKKSERGKEDLTRQEVADTLAAAAVRACCKRKEFECLRKIHARWEIRETWSASSSVASETESSVPEVSPTTEKHSESVSGMVMTGTRTEGATAAAESAAEVGVEVSSAMGGEGKSGLMGIECRGLISERLFSTNGGGPYLPANQGAI</sequence>
<name>A0AAD7NN14_9AGAR</name>
<proteinExistence type="predicted"/>
<protein>
    <submittedName>
        <fullName evidence="2">Uncharacterized protein</fullName>
    </submittedName>
</protein>
<organism evidence="2 3">
    <name type="scientific">Mycena maculata</name>
    <dbReference type="NCBI Taxonomy" id="230809"/>
    <lineage>
        <taxon>Eukaryota</taxon>
        <taxon>Fungi</taxon>
        <taxon>Dikarya</taxon>
        <taxon>Basidiomycota</taxon>
        <taxon>Agaricomycotina</taxon>
        <taxon>Agaricomycetes</taxon>
        <taxon>Agaricomycetidae</taxon>
        <taxon>Agaricales</taxon>
        <taxon>Marasmiineae</taxon>
        <taxon>Mycenaceae</taxon>
        <taxon>Mycena</taxon>
    </lineage>
</organism>
<evidence type="ECO:0000256" key="1">
    <source>
        <dbReference type="SAM" id="MobiDB-lite"/>
    </source>
</evidence>
<feature type="compositionally biased region" description="Low complexity" evidence="1">
    <location>
        <begin position="151"/>
        <end position="170"/>
    </location>
</feature>
<accession>A0AAD7NN14</accession>
<gene>
    <name evidence="2" type="ORF">DFH07DRAFT_769597</name>
</gene>
<keyword evidence="3" id="KW-1185">Reference proteome</keyword>